<evidence type="ECO:0000313" key="7">
    <source>
        <dbReference type="EMBL" id="SEP46871.1"/>
    </source>
</evidence>
<accession>A0A1H8Y4F8</accession>
<dbReference type="EMBL" id="FODY01000041">
    <property type="protein sequence ID" value="SEP46871.1"/>
    <property type="molecule type" value="Genomic_DNA"/>
</dbReference>
<sequence length="397" mass="45276">MAKERSNGECTVFERKDRPGVWRGQAVWINAATGQRIVKSFDISKGTELQKKREALKKAQKWLDQVQNGLMPDADKVTVGDWIDRWLQDYVKPNVRIKSFDKYEGCLCDYVKPKFGNMLLTKVKEPDLQRFFIWLLSDGGRKGQGLSTSTVKATRRYLSMCFDQAIKSGLLLKNVVKDTRPIKLVKKDIMPLDKEQAAALTNIAKTTGEMQHMAILLALSTGMRLGELFGLKWDCVDLNKGVIQVVRALVTSKSGQLFQEPKTAASRRKIPLPADVTKELRRYKKWQDWQRHLMGDKWEENDLVLANNYGRVVDTSNFTSRYFKTMLVQAGVDRSVKFHDLRHTHATLLLLQGVNVKVVAERLGHTSIKMTLDTYSHVLPDMQEAAVKALEGMFCIR</sequence>
<evidence type="ECO:0000256" key="2">
    <source>
        <dbReference type="ARBA" id="ARBA00023125"/>
    </source>
</evidence>
<dbReference type="InterPro" id="IPR004107">
    <property type="entry name" value="Integrase_SAM-like_N"/>
</dbReference>
<dbReference type="InterPro" id="IPR010998">
    <property type="entry name" value="Integrase_recombinase_N"/>
</dbReference>
<dbReference type="GO" id="GO:0015074">
    <property type="term" value="P:DNA integration"/>
    <property type="evidence" value="ECO:0007669"/>
    <property type="project" value="UniProtKB-KW"/>
</dbReference>
<dbReference type="PROSITE" id="PS51898">
    <property type="entry name" value="TYR_RECOMBINASE"/>
    <property type="match status" value="1"/>
</dbReference>
<dbReference type="STRING" id="112903.SAMN04490178_14124"/>
<evidence type="ECO:0000259" key="6">
    <source>
        <dbReference type="PROSITE" id="PS51900"/>
    </source>
</evidence>
<evidence type="ECO:0000256" key="4">
    <source>
        <dbReference type="PROSITE-ProRule" id="PRU01248"/>
    </source>
</evidence>
<feature type="domain" description="Core-binding (CB)" evidence="6">
    <location>
        <begin position="77"/>
        <end position="166"/>
    </location>
</feature>
<gene>
    <name evidence="7" type="ORF">SAMN04490178_14124</name>
</gene>
<dbReference type="Gene3D" id="1.10.150.130">
    <property type="match status" value="1"/>
</dbReference>
<keyword evidence="2 4" id="KW-0238">DNA-binding</keyword>
<reference evidence="7 8" key="1">
    <citation type="submission" date="2016-10" db="EMBL/GenBank/DDBJ databases">
        <authorList>
            <person name="de Groot N.N."/>
        </authorList>
    </citation>
    <scope>NUCLEOTIDE SEQUENCE [LARGE SCALE GENOMIC DNA]</scope>
    <source>
        <strain evidence="7 8">DSM 13305</strain>
    </source>
</reference>
<evidence type="ECO:0000259" key="5">
    <source>
        <dbReference type="PROSITE" id="PS51898"/>
    </source>
</evidence>
<name>A0A1H8Y4F8_9FIRM</name>
<proteinExistence type="predicted"/>
<dbReference type="PANTHER" id="PTHR30349">
    <property type="entry name" value="PHAGE INTEGRASE-RELATED"/>
    <property type="match status" value="1"/>
</dbReference>
<feature type="domain" description="Tyr recombinase" evidence="5">
    <location>
        <begin position="187"/>
        <end position="388"/>
    </location>
</feature>
<evidence type="ECO:0000256" key="1">
    <source>
        <dbReference type="ARBA" id="ARBA00022908"/>
    </source>
</evidence>
<dbReference type="InterPro" id="IPR013762">
    <property type="entry name" value="Integrase-like_cat_sf"/>
</dbReference>
<dbReference type="OrthoDB" id="9803188at2"/>
<keyword evidence="8" id="KW-1185">Reference proteome</keyword>
<dbReference type="GO" id="GO:0003677">
    <property type="term" value="F:DNA binding"/>
    <property type="evidence" value="ECO:0007669"/>
    <property type="project" value="UniProtKB-UniRule"/>
</dbReference>
<dbReference type="PROSITE" id="PS51900">
    <property type="entry name" value="CB"/>
    <property type="match status" value="1"/>
</dbReference>
<evidence type="ECO:0000313" key="8">
    <source>
        <dbReference type="Proteomes" id="UP000198847"/>
    </source>
</evidence>
<protein>
    <submittedName>
        <fullName evidence="7">Site-specific recombinase XerD</fullName>
    </submittedName>
</protein>
<keyword evidence="3" id="KW-0233">DNA recombination</keyword>
<dbReference type="SUPFAM" id="SSF56349">
    <property type="entry name" value="DNA breaking-rejoining enzymes"/>
    <property type="match status" value="1"/>
</dbReference>
<dbReference type="CDD" id="cd01189">
    <property type="entry name" value="INT_ICEBs1_C_like"/>
    <property type="match status" value="1"/>
</dbReference>
<keyword evidence="1" id="KW-0229">DNA integration</keyword>
<dbReference type="InterPro" id="IPR050090">
    <property type="entry name" value="Tyrosine_recombinase_XerCD"/>
</dbReference>
<dbReference type="Pfam" id="PF00589">
    <property type="entry name" value="Phage_integrase"/>
    <property type="match status" value="1"/>
</dbReference>
<dbReference type="InterPro" id="IPR002104">
    <property type="entry name" value="Integrase_catalytic"/>
</dbReference>
<organism evidence="7 8">
    <name type="scientific">Propionispora vibrioides</name>
    <dbReference type="NCBI Taxonomy" id="112903"/>
    <lineage>
        <taxon>Bacteria</taxon>
        <taxon>Bacillati</taxon>
        <taxon>Bacillota</taxon>
        <taxon>Negativicutes</taxon>
        <taxon>Selenomonadales</taxon>
        <taxon>Sporomusaceae</taxon>
        <taxon>Propionispora</taxon>
    </lineage>
</organism>
<dbReference type="PANTHER" id="PTHR30349:SF91">
    <property type="entry name" value="INTA PROTEIN"/>
    <property type="match status" value="1"/>
</dbReference>
<dbReference type="GO" id="GO:0006310">
    <property type="term" value="P:DNA recombination"/>
    <property type="evidence" value="ECO:0007669"/>
    <property type="project" value="UniProtKB-KW"/>
</dbReference>
<evidence type="ECO:0000256" key="3">
    <source>
        <dbReference type="ARBA" id="ARBA00023172"/>
    </source>
</evidence>
<dbReference type="Pfam" id="PF14659">
    <property type="entry name" value="Phage_int_SAM_3"/>
    <property type="match status" value="1"/>
</dbReference>
<dbReference type="InterPro" id="IPR011010">
    <property type="entry name" value="DNA_brk_join_enz"/>
</dbReference>
<dbReference type="RefSeq" id="WP_091752176.1">
    <property type="nucleotide sequence ID" value="NZ_FODY01000041.1"/>
</dbReference>
<dbReference type="Proteomes" id="UP000198847">
    <property type="component" value="Unassembled WGS sequence"/>
</dbReference>
<dbReference type="AlphaFoldDB" id="A0A1H8Y4F8"/>
<dbReference type="InterPro" id="IPR044068">
    <property type="entry name" value="CB"/>
</dbReference>
<dbReference type="Gene3D" id="1.10.443.10">
    <property type="entry name" value="Intergrase catalytic core"/>
    <property type="match status" value="1"/>
</dbReference>